<sequence>MVERLLAHDHLVTGESESREEPLECDGMTRLGRGKKGHAWNPTMTARTRLWTVSVLLSSAWLEASNTKTKLGNGLGRTKTCGI</sequence>
<feature type="compositionally biased region" description="Basic and acidic residues" evidence="1">
    <location>
        <begin position="1"/>
        <end position="22"/>
    </location>
</feature>
<protein>
    <submittedName>
        <fullName evidence="2">Uncharacterized protein</fullName>
    </submittedName>
</protein>
<dbReference type="Proteomes" id="UP000197138">
    <property type="component" value="Unassembled WGS sequence"/>
</dbReference>
<evidence type="ECO:0000256" key="1">
    <source>
        <dbReference type="SAM" id="MobiDB-lite"/>
    </source>
</evidence>
<dbReference type="EMBL" id="MTKT01000553">
    <property type="protein sequence ID" value="OWM90265.1"/>
    <property type="molecule type" value="Genomic_DNA"/>
</dbReference>
<proteinExistence type="predicted"/>
<evidence type="ECO:0000313" key="3">
    <source>
        <dbReference type="Proteomes" id="UP000197138"/>
    </source>
</evidence>
<name>A0A218XYS3_PUNGR</name>
<accession>A0A218XYS3</accession>
<evidence type="ECO:0000313" key="2">
    <source>
        <dbReference type="EMBL" id="OWM90265.1"/>
    </source>
</evidence>
<dbReference type="AlphaFoldDB" id="A0A218XYS3"/>
<reference evidence="3" key="1">
    <citation type="journal article" date="2017" name="Plant J.">
        <title>The pomegranate (Punica granatum L.) genome and the genomics of punicalagin biosynthesis.</title>
        <authorList>
            <person name="Qin G."/>
            <person name="Xu C."/>
            <person name="Ming R."/>
            <person name="Tang H."/>
            <person name="Guyot R."/>
            <person name="Kramer E.M."/>
            <person name="Hu Y."/>
            <person name="Yi X."/>
            <person name="Qi Y."/>
            <person name="Xu X."/>
            <person name="Gao Z."/>
            <person name="Pan H."/>
            <person name="Jian J."/>
            <person name="Tian Y."/>
            <person name="Yue Z."/>
            <person name="Xu Y."/>
        </authorList>
    </citation>
    <scope>NUCLEOTIDE SEQUENCE [LARGE SCALE GENOMIC DNA]</scope>
    <source>
        <strain evidence="3">cv. Dabenzi</strain>
    </source>
</reference>
<organism evidence="2 3">
    <name type="scientific">Punica granatum</name>
    <name type="common">Pomegranate</name>
    <dbReference type="NCBI Taxonomy" id="22663"/>
    <lineage>
        <taxon>Eukaryota</taxon>
        <taxon>Viridiplantae</taxon>
        <taxon>Streptophyta</taxon>
        <taxon>Embryophyta</taxon>
        <taxon>Tracheophyta</taxon>
        <taxon>Spermatophyta</taxon>
        <taxon>Magnoliopsida</taxon>
        <taxon>eudicotyledons</taxon>
        <taxon>Gunneridae</taxon>
        <taxon>Pentapetalae</taxon>
        <taxon>rosids</taxon>
        <taxon>malvids</taxon>
        <taxon>Myrtales</taxon>
        <taxon>Lythraceae</taxon>
        <taxon>Punica</taxon>
    </lineage>
</organism>
<gene>
    <name evidence="2" type="ORF">CDL15_Pgr006586</name>
</gene>
<comment type="caution">
    <text evidence="2">The sequence shown here is derived from an EMBL/GenBank/DDBJ whole genome shotgun (WGS) entry which is preliminary data.</text>
</comment>
<feature type="region of interest" description="Disordered" evidence="1">
    <location>
        <begin position="1"/>
        <end position="39"/>
    </location>
</feature>